<dbReference type="eggNOG" id="ENOG50340C8">
    <property type="taxonomic scope" value="Bacteria"/>
</dbReference>
<sequence length="217" mass="24636">MCNATEAILWGPAREWVRQRSARSELKCRIGSGQATYHRFDPNTHQHLITFGQRMVEAKFSAQSSQGWLSTREIQHKGYFDGDVSTANLLAHTCCHEFAHLLQSISGQRRYGSVHNAAFYTILDELHESGGAAAVRYFLMERSARSGIELPQATMNLNDVSEQLQAFSVGDAVRFGRDRHQREGEIVRINRRTCTVQGTGRWRGARYRVPVSLMSHR</sequence>
<dbReference type="EMBL" id="APLQ01000011">
    <property type="protein sequence ID" value="ENO15032.2"/>
    <property type="molecule type" value="Genomic_DNA"/>
</dbReference>
<dbReference type="HOGENOM" id="CLU_109782_0_0_6"/>
<accession>N6WVG4</accession>
<protein>
    <recommendedName>
        <fullName evidence="3">SprT-like domain-containing protein</fullName>
    </recommendedName>
</protein>
<evidence type="ECO:0008006" key="3">
    <source>
        <dbReference type="Google" id="ProtNLM"/>
    </source>
</evidence>
<name>N6WVG4_9GAMM</name>
<gene>
    <name evidence="1" type="ORF">J057_06776</name>
</gene>
<dbReference type="PATRIC" id="fig|626887.3.peg.1343"/>
<keyword evidence="2" id="KW-1185">Reference proteome</keyword>
<dbReference type="OrthoDB" id="6357569at2"/>
<dbReference type="AlphaFoldDB" id="N6WVG4"/>
<dbReference type="Proteomes" id="UP000013165">
    <property type="component" value="Unassembled WGS sequence"/>
</dbReference>
<evidence type="ECO:0000313" key="1">
    <source>
        <dbReference type="EMBL" id="ENO15032.2"/>
    </source>
</evidence>
<organism evidence="1 2">
    <name type="scientific">Marinobacter nanhaiticus D15-8W</name>
    <dbReference type="NCBI Taxonomy" id="626887"/>
    <lineage>
        <taxon>Bacteria</taxon>
        <taxon>Pseudomonadati</taxon>
        <taxon>Pseudomonadota</taxon>
        <taxon>Gammaproteobacteria</taxon>
        <taxon>Pseudomonadales</taxon>
        <taxon>Marinobacteraceae</taxon>
        <taxon>Marinobacter</taxon>
    </lineage>
</organism>
<evidence type="ECO:0000313" key="2">
    <source>
        <dbReference type="Proteomes" id="UP000013165"/>
    </source>
</evidence>
<reference evidence="1 2" key="1">
    <citation type="journal article" date="2013" name="Genome Announc.">
        <title>Genome Sequence of the Polycyclic Aromatic Hydrocarbon-Degrading Bacterium Strain Marinobacter nanhaiticus D15-8WT.</title>
        <authorList>
            <person name="Cui Z."/>
            <person name="Gao W."/>
            <person name="Li Q."/>
            <person name="Xu G."/>
            <person name="Zheng L."/>
        </authorList>
    </citation>
    <scope>NUCLEOTIDE SEQUENCE [LARGE SCALE GENOMIC DNA]</scope>
    <source>
        <strain evidence="1 2">D15-8W</strain>
    </source>
</reference>
<comment type="caution">
    <text evidence="1">The sequence shown here is derived from an EMBL/GenBank/DDBJ whole genome shotgun (WGS) entry which is preliminary data.</text>
</comment>
<proteinExistence type="predicted"/>